<organism evidence="1 2">
    <name type="scientific">Geoalkalibacter ferrihydriticus DSM 17813</name>
    <dbReference type="NCBI Taxonomy" id="1121915"/>
    <lineage>
        <taxon>Bacteria</taxon>
        <taxon>Pseudomonadati</taxon>
        <taxon>Thermodesulfobacteriota</taxon>
        <taxon>Desulfuromonadia</taxon>
        <taxon>Desulfuromonadales</taxon>
        <taxon>Geoalkalibacteraceae</taxon>
        <taxon>Geoalkalibacter</taxon>
    </lineage>
</organism>
<dbReference type="Proteomes" id="UP000035068">
    <property type="component" value="Unassembled WGS sequence"/>
</dbReference>
<dbReference type="SUPFAM" id="SSF53850">
    <property type="entry name" value="Periplasmic binding protein-like II"/>
    <property type="match status" value="1"/>
</dbReference>
<evidence type="ECO:0000313" key="2">
    <source>
        <dbReference type="Proteomes" id="UP000035068"/>
    </source>
</evidence>
<dbReference type="PROSITE" id="PS51257">
    <property type="entry name" value="PROKAR_LIPOPROTEIN"/>
    <property type="match status" value="1"/>
</dbReference>
<name>A0A0C2HKU6_9BACT</name>
<proteinExistence type="predicted"/>
<dbReference type="PANTHER" id="PTHR42941">
    <property type="entry name" value="SLL1037 PROTEIN"/>
    <property type="match status" value="1"/>
</dbReference>
<evidence type="ECO:0008006" key="3">
    <source>
        <dbReference type="Google" id="ProtNLM"/>
    </source>
</evidence>
<evidence type="ECO:0000313" key="1">
    <source>
        <dbReference type="EMBL" id="KIH77651.1"/>
    </source>
</evidence>
<sequence length="352" mass="38333">MKRVFVFSIFVLMAVGLMASTLGGCEQRSRTLRLGGGPYGGTFQLVGEGLVEVLQPHHPGYRFMVERSGGSVANLRALEREQMDLGLVYAADFWVSGGPDEKPVPVQLKNALPAARLFGAVAQLAVLERSRITRPEQLRGARIAVGNPGSGAARAAERYFRALGIWEQIVPVYLGYDMAVSELLRGNVVAVWEMVGVPSASFEAALAQRPLRLINLRDVAGMVRFFELNPYYRPVDIASGTYEGQQQAVSSFEDSALLVAGRHLSRDMVWRILEGVYSEEGVKSLRRVHPVLADFSAAAALTGINIPLHPGAAYFWRQQGRELPAALLPEAVEDSPLVNRDLPDPGGKSPEP</sequence>
<accession>A0A0C2HKU6</accession>
<dbReference type="Gene3D" id="3.40.190.10">
    <property type="entry name" value="Periplasmic binding protein-like II"/>
    <property type="match status" value="2"/>
</dbReference>
<comment type="caution">
    <text evidence="1">The sequence shown here is derived from an EMBL/GenBank/DDBJ whole genome shotgun (WGS) entry which is preliminary data.</text>
</comment>
<gene>
    <name evidence="1" type="ORF">GFER_02990</name>
</gene>
<dbReference type="NCBIfam" id="TIGR02122">
    <property type="entry name" value="TRAP_TAXI"/>
    <property type="match status" value="1"/>
</dbReference>
<dbReference type="RefSeq" id="WP_040095912.1">
    <property type="nucleotide sequence ID" value="NZ_JWJD01000001.1"/>
</dbReference>
<dbReference type="Pfam" id="PF16868">
    <property type="entry name" value="NMT1_3"/>
    <property type="match status" value="1"/>
</dbReference>
<dbReference type="InterPro" id="IPR011852">
    <property type="entry name" value="TRAP_TAXI"/>
</dbReference>
<protein>
    <recommendedName>
        <fullName evidence="3">C4-dicarboxylate ABC transporter substrate-binding protein</fullName>
    </recommendedName>
</protein>
<keyword evidence="2" id="KW-1185">Reference proteome</keyword>
<dbReference type="AlphaFoldDB" id="A0A0C2HKU6"/>
<reference evidence="1 2" key="1">
    <citation type="submission" date="2014-12" db="EMBL/GenBank/DDBJ databases">
        <title>Genomes of Geoalkalibacter ferrihydriticus and Geoalkalibacter subterraneus, two haloalkaliphilic metal-reducing members of the Geobacteraceae.</title>
        <authorList>
            <person name="Badalamenti J.P."/>
            <person name="Torres C.I."/>
            <person name="Krajmalnik-Brown R."/>
            <person name="Bond D.R."/>
        </authorList>
    </citation>
    <scope>NUCLEOTIDE SEQUENCE [LARGE SCALE GENOMIC DNA]</scope>
    <source>
        <strain evidence="1 2">DSM 17813</strain>
    </source>
</reference>
<dbReference type="EMBL" id="JWJD01000001">
    <property type="protein sequence ID" value="KIH77651.1"/>
    <property type="molecule type" value="Genomic_DNA"/>
</dbReference>
<dbReference type="PANTHER" id="PTHR42941:SF1">
    <property type="entry name" value="SLL1037 PROTEIN"/>
    <property type="match status" value="1"/>
</dbReference>